<protein>
    <submittedName>
        <fullName evidence="2">Uncharacterized protein</fullName>
    </submittedName>
</protein>
<evidence type="ECO:0000256" key="1">
    <source>
        <dbReference type="SAM" id="MobiDB-lite"/>
    </source>
</evidence>
<organism evidence="2 3">
    <name type="scientific">Brassicogethes aeneus</name>
    <name type="common">Rape pollen beetle</name>
    <name type="synonym">Meligethes aeneus</name>
    <dbReference type="NCBI Taxonomy" id="1431903"/>
    <lineage>
        <taxon>Eukaryota</taxon>
        <taxon>Metazoa</taxon>
        <taxon>Ecdysozoa</taxon>
        <taxon>Arthropoda</taxon>
        <taxon>Hexapoda</taxon>
        <taxon>Insecta</taxon>
        <taxon>Pterygota</taxon>
        <taxon>Neoptera</taxon>
        <taxon>Endopterygota</taxon>
        <taxon>Coleoptera</taxon>
        <taxon>Polyphaga</taxon>
        <taxon>Cucujiformia</taxon>
        <taxon>Nitidulidae</taxon>
        <taxon>Meligethinae</taxon>
        <taxon>Brassicogethes</taxon>
    </lineage>
</organism>
<dbReference type="EMBL" id="OV121138">
    <property type="protein sequence ID" value="CAH0560589.1"/>
    <property type="molecule type" value="Genomic_DNA"/>
</dbReference>
<evidence type="ECO:0000313" key="2">
    <source>
        <dbReference type="EMBL" id="CAH0560589.1"/>
    </source>
</evidence>
<accession>A0A9P0FMW6</accession>
<keyword evidence="3" id="KW-1185">Reference proteome</keyword>
<reference evidence="2" key="1">
    <citation type="submission" date="2021-12" db="EMBL/GenBank/DDBJ databases">
        <authorList>
            <person name="King R."/>
        </authorList>
    </citation>
    <scope>NUCLEOTIDE SEQUENCE</scope>
</reference>
<dbReference type="AlphaFoldDB" id="A0A9P0FMW6"/>
<dbReference type="OrthoDB" id="6770924at2759"/>
<gene>
    <name evidence="2" type="ORF">MELIAE_LOCUS10322</name>
</gene>
<evidence type="ECO:0000313" key="3">
    <source>
        <dbReference type="Proteomes" id="UP001154078"/>
    </source>
</evidence>
<name>A0A9P0FMW6_BRAAE</name>
<sequence>MPQSVHKILIHGGILVNTSVLAIGQMSEEAQEARNKDAKNIREYHSRKFTREQTMEDMIHMLLITSDPFITSLRKPSKRKRNNLPEDVIKMLKTPPSIYSQTNQESSDNSE</sequence>
<proteinExistence type="predicted"/>
<feature type="region of interest" description="Disordered" evidence="1">
    <location>
        <begin position="74"/>
        <end position="111"/>
    </location>
</feature>
<dbReference type="Proteomes" id="UP001154078">
    <property type="component" value="Chromosome 7"/>
</dbReference>
<feature type="compositionally biased region" description="Polar residues" evidence="1">
    <location>
        <begin position="97"/>
        <end position="111"/>
    </location>
</feature>